<evidence type="ECO:0000256" key="6">
    <source>
        <dbReference type="ARBA" id="ARBA00022691"/>
    </source>
</evidence>
<gene>
    <name evidence="16" type="primary">dot1l</name>
</gene>
<dbReference type="InterPro" id="IPR025789">
    <property type="entry name" value="DOT1_dom"/>
</dbReference>
<dbReference type="FunFam" id="3.40.50.150:FF:000033">
    <property type="entry name" value="Histone-lysine N-methyltransferase, H3 lysine-79 specific"/>
    <property type="match status" value="1"/>
</dbReference>
<keyword evidence="12" id="KW-0175">Coiled coil</keyword>
<dbReference type="GO" id="GO:0140956">
    <property type="term" value="F:histone H3K79 trimethyltransferase activity"/>
    <property type="evidence" value="ECO:0007669"/>
    <property type="project" value="UniProtKB-EC"/>
</dbReference>
<feature type="region of interest" description="Disordered" evidence="13">
    <location>
        <begin position="967"/>
        <end position="1051"/>
    </location>
</feature>
<dbReference type="SUPFAM" id="SSF53335">
    <property type="entry name" value="S-adenosyl-L-methionine-dependent methyltransferases"/>
    <property type="match status" value="1"/>
</dbReference>
<organism evidence="15 16">
    <name type="scientific">Betta splendens</name>
    <name type="common">Siamese fighting fish</name>
    <dbReference type="NCBI Taxonomy" id="158456"/>
    <lineage>
        <taxon>Eukaryota</taxon>
        <taxon>Metazoa</taxon>
        <taxon>Chordata</taxon>
        <taxon>Craniata</taxon>
        <taxon>Vertebrata</taxon>
        <taxon>Euteleostomi</taxon>
        <taxon>Actinopterygii</taxon>
        <taxon>Neopterygii</taxon>
        <taxon>Teleostei</taxon>
        <taxon>Neoteleostei</taxon>
        <taxon>Acanthomorphata</taxon>
        <taxon>Anabantaria</taxon>
        <taxon>Anabantiformes</taxon>
        <taxon>Anabantoidei</taxon>
        <taxon>Osphronemidae</taxon>
        <taxon>Betta</taxon>
    </lineage>
</organism>
<dbReference type="GO" id="GO:0006281">
    <property type="term" value="P:DNA repair"/>
    <property type="evidence" value="ECO:0007669"/>
    <property type="project" value="TreeGrafter"/>
</dbReference>
<reference evidence="16" key="1">
    <citation type="submission" date="2025-08" db="UniProtKB">
        <authorList>
            <consortium name="RefSeq"/>
        </authorList>
    </citation>
    <scope>IDENTIFICATION</scope>
</reference>
<evidence type="ECO:0000256" key="5">
    <source>
        <dbReference type="ARBA" id="ARBA00022679"/>
    </source>
</evidence>
<feature type="compositionally biased region" description="Low complexity" evidence="13">
    <location>
        <begin position="1464"/>
        <end position="1495"/>
    </location>
</feature>
<keyword evidence="7 11" id="KW-0156">Chromatin regulator</keyword>
<proteinExistence type="inferred from homology"/>
<evidence type="ECO:0000256" key="3">
    <source>
        <dbReference type="ARBA" id="ARBA00020987"/>
    </source>
</evidence>
<dbReference type="Gene3D" id="3.40.50.150">
    <property type="entry name" value="Vaccinia Virus protein VP39"/>
    <property type="match status" value="1"/>
</dbReference>
<dbReference type="GeneID" id="114853611"/>
<keyword evidence="4 11" id="KW-0489">Methyltransferase</keyword>
<protein>
    <recommendedName>
        <fullName evidence="3 11">Histone-lysine N-methyltransferase, H3 lysine-79 specific</fullName>
        <ecNumber evidence="2 11">2.1.1.360</ecNumber>
    </recommendedName>
    <alternativeName>
        <fullName evidence="9 11">Histone H3-K79 methyltransferase</fullName>
    </alternativeName>
</protein>
<dbReference type="InterPro" id="IPR029063">
    <property type="entry name" value="SAM-dependent_MTases_sf"/>
</dbReference>
<evidence type="ECO:0000256" key="11">
    <source>
        <dbReference type="RuleBase" id="RU271113"/>
    </source>
</evidence>
<comment type="subcellular location">
    <subcellularLocation>
        <location evidence="1 11">Nucleus</location>
    </subcellularLocation>
</comment>
<comment type="catalytic activity">
    <reaction evidence="10 11">
        <text>L-lysyl(79)-[histone H3] + 3 S-adenosyl-L-methionine = N(6),N(6),N(6)-trimethyl-L-lysyl(79)-[histone H3] + 3 S-adenosyl-L-homocysteine + 3 H(+)</text>
        <dbReference type="Rhea" id="RHEA:60328"/>
        <dbReference type="Rhea" id="RHEA-COMP:15549"/>
        <dbReference type="Rhea" id="RHEA-COMP:15552"/>
        <dbReference type="ChEBI" id="CHEBI:15378"/>
        <dbReference type="ChEBI" id="CHEBI:29969"/>
        <dbReference type="ChEBI" id="CHEBI:57856"/>
        <dbReference type="ChEBI" id="CHEBI:59789"/>
        <dbReference type="ChEBI" id="CHEBI:61961"/>
        <dbReference type="EC" id="2.1.1.360"/>
    </reaction>
</comment>
<dbReference type="PANTHER" id="PTHR21451">
    <property type="entry name" value="HISTONE H3 METHYLTRANSFERASE"/>
    <property type="match status" value="1"/>
</dbReference>
<evidence type="ECO:0000256" key="1">
    <source>
        <dbReference type="ARBA" id="ARBA00004123"/>
    </source>
</evidence>
<dbReference type="Proteomes" id="UP000515150">
    <property type="component" value="Chromosome 4"/>
</dbReference>
<feature type="domain" description="DOT1" evidence="14">
    <location>
        <begin position="16"/>
        <end position="330"/>
    </location>
</feature>
<evidence type="ECO:0000256" key="10">
    <source>
        <dbReference type="ARBA" id="ARBA00047770"/>
    </source>
</evidence>
<dbReference type="PANTHER" id="PTHR21451:SF0">
    <property type="entry name" value="HISTONE-LYSINE N-METHYLTRANSFERASE, H3 LYSINE-79 SPECIFIC"/>
    <property type="match status" value="1"/>
</dbReference>
<evidence type="ECO:0000313" key="15">
    <source>
        <dbReference type="Proteomes" id="UP000515150"/>
    </source>
</evidence>
<dbReference type="PROSITE" id="PS51569">
    <property type="entry name" value="DOT1"/>
    <property type="match status" value="1"/>
</dbReference>
<dbReference type="EC" id="2.1.1.360" evidence="2 11"/>
<evidence type="ECO:0000256" key="9">
    <source>
        <dbReference type="ARBA" id="ARBA00029821"/>
    </source>
</evidence>
<dbReference type="Gene3D" id="1.10.260.60">
    <property type="match status" value="1"/>
</dbReference>
<feature type="compositionally biased region" description="Gly residues" evidence="13">
    <location>
        <begin position="1240"/>
        <end position="1255"/>
    </location>
</feature>
<evidence type="ECO:0000256" key="13">
    <source>
        <dbReference type="SAM" id="MobiDB-lite"/>
    </source>
</evidence>
<feature type="region of interest" description="Disordered" evidence="13">
    <location>
        <begin position="335"/>
        <end position="425"/>
    </location>
</feature>
<dbReference type="RefSeq" id="XP_029003013.1">
    <property type="nucleotide sequence ID" value="XM_029147180.3"/>
</dbReference>
<dbReference type="CDD" id="cd02440">
    <property type="entry name" value="AdoMet_MTases"/>
    <property type="match status" value="1"/>
</dbReference>
<feature type="compositionally biased region" description="Basic residues" evidence="13">
    <location>
        <begin position="388"/>
        <end position="412"/>
    </location>
</feature>
<feature type="compositionally biased region" description="Polar residues" evidence="13">
    <location>
        <begin position="1064"/>
        <end position="1073"/>
    </location>
</feature>
<dbReference type="InterPro" id="IPR030445">
    <property type="entry name" value="H3-K79_meTrfase"/>
</dbReference>
<feature type="compositionally biased region" description="Basic and acidic residues" evidence="13">
    <location>
        <begin position="1120"/>
        <end position="1146"/>
    </location>
</feature>
<feature type="compositionally biased region" description="Low complexity" evidence="13">
    <location>
        <begin position="980"/>
        <end position="1002"/>
    </location>
</feature>
<feature type="compositionally biased region" description="Polar residues" evidence="13">
    <location>
        <begin position="915"/>
        <end position="925"/>
    </location>
</feature>
<feature type="compositionally biased region" description="Low complexity" evidence="13">
    <location>
        <begin position="1502"/>
        <end position="1539"/>
    </location>
</feature>
<comment type="function">
    <text evidence="11">Histone methyltransferase that specifically trimethylates histone H3 to form H3K79me3. This methylation is required for telomere silencing and for the pachytene checkpoint during the meiotic cell cycle by allowing the recruitment of RAD9 to double strand breaks. Nucleosomes are preferred as substrate compared to free histone.</text>
</comment>
<comment type="miscellaneous">
    <text evidence="11">In contrast to other lysine histone methyltransferases, it does not contain a SET domain, suggesting the existence of another mechanism for methylation of lysine residues of histones.</text>
</comment>
<evidence type="ECO:0000256" key="7">
    <source>
        <dbReference type="ARBA" id="ARBA00022853"/>
    </source>
</evidence>
<keyword evidence="15" id="KW-1185">Reference proteome</keyword>
<evidence type="ECO:0000256" key="12">
    <source>
        <dbReference type="SAM" id="Coils"/>
    </source>
</evidence>
<evidence type="ECO:0000256" key="8">
    <source>
        <dbReference type="ARBA" id="ARBA00023242"/>
    </source>
</evidence>
<dbReference type="GO" id="GO:0005634">
    <property type="term" value="C:nucleus"/>
    <property type="evidence" value="ECO:0007669"/>
    <property type="project" value="UniProtKB-SubCell"/>
</dbReference>
<evidence type="ECO:0000313" key="16">
    <source>
        <dbReference type="RefSeq" id="XP_029003013.1"/>
    </source>
</evidence>
<sequence>MGEKLELKLKSPVGAEAAGYPWPLPVYDKHHDAAHEIIETIRWVCEEIPDLKLAMENYVLIDYDTKSFESMQRLCDKYNRAIDSIHQLWKGTTQPMKLNKRPSNGLLRHILQQVYNHSVTDPEKLNNYEPFSPEVYGETSFDLVAQIIDEMEMMEEDTFVDLGSGVGQVVLQVAAATNCKHYYGVEKADIPATYAETMDKEFKKWMKWYGKKHGEYTLERGDFLSEEWRERIANTSIIFVNNFAFGPEVDHQLKERFANMKEGGKIVSSKPFAPLNFRINSRNLSDIGTIMRVVELSPLRGSVSWTGKPVSYYLHTIDRTILENYFASLKNPKLREEQEAARRRQQKDTKDNKSNSTTPTKTKELNKQQDSCGEEERPSLVTVVKPPAKPRRTRLLSKGRKLNNKKRGRPKKATPAAEKKNKKNQSALDLLHAKTLSAAPPQDAYRPPQSPFYQLPPKVQHYPSSQLLLSPTPPGLQQLLDNIKVQYLQFMAYMKTPQYRSNLQQLLEQEKQKHRDLSGQAEQLHSVCQSHKDKIKGLFQTKLDELGVKALTVEDLLQAQKEISAHNRRLKDQTKQLERDMALLRDHSLLLLKSRCEELKLDWGSLCLESLLKEKQALRRQISEKQKHCLELQISIVELEKSQRQQELLQLKSYSPRDSSPYRKSLESRCSTDMDSAKLGLSTAIALNGVSPELSINGTSSPCFDRANTKGELRYLPISPDHELTSANSDARQRQQSSSHALPDYTRFSPAKIALRRHLNQDPTASAHLRGPGLTTHRELCGVNSPLGVKQNCPSPNASDAQNPSKVSERGGKERSPSVQGDNSITSLPISIPLSTVHPSKLPVSIPLASVVLPSRAERLRSTPSPVSQTGQTNGYSSSGLMNGNLHSEDHNGMTSSPSPHNNTPLTGPMGRGASIQSPTLSTGGVLQYADGPPRILPEVGQERQGGSGGSAAGVTRLHHHTGNLVKQGYHGVHGNHHQSPGTPNTHTPTHTSSSNSSHGLGSQEGRKRGRRKRSSAAGAVTASGSPKRRSFLGLGSSNHSSGSPLNINSMVNNINQPLEISAISSPEQSSRSPCGPDLDQPPILKRECPLELNGTGRYSSAPSSDDDDSGYPADSSSSRIERKIATISLESRDGPGRLGDTERGRKSCSSSGNSTGSEASSSSSLSSTSKWKSTFSPISDPKQPNCDLRQGGSPFGMGGSSRGTDSDSDHKQQQVRKGSDGESSNYMTPNPFLSQDTGTHGGGSSGGGGQGGSGSDQRQALQKQKAPCDWELKRSCGLTSQNLFISAAASSGGGILSGKVGGSPVAVSSTTGSSVGQYLGSQFPLGGTSVLQSLFGAQTGSSTVSGTPRLVNGHSALGSFSSAGLAGGAAGGIFHHVVPSVSSHQFGTALPTSGGLSSLLSLSSSSSTSSQTQQHSTSQAVSTRLASGTSPLPLSQPQQSRTQSVLHSPSPPTLSLPPPPPLHSVSSSSAPMHSDAPPSSSRSDSLHSSRLSHSSLHHQRSQPSLSLSISSSASSASVSAPAAVTASLSSSLLASSSSRPFAVQYSPRLTPPPPASSSGGGGSMWRTQGMHGTYTTSQLPSTRPR</sequence>
<dbReference type="CTD" id="84444"/>
<feature type="compositionally biased region" description="Polar residues" evidence="13">
    <location>
        <begin position="1574"/>
        <end position="1586"/>
    </location>
</feature>
<dbReference type="FunFam" id="1.10.260.60:FF:000001">
    <property type="entry name" value="Histone-lysine N-methyltransferase, H3 lysine-79 specific"/>
    <property type="match status" value="1"/>
</dbReference>
<feature type="compositionally biased region" description="Basic and acidic residues" evidence="13">
    <location>
        <begin position="1205"/>
        <end position="1221"/>
    </location>
</feature>
<feature type="compositionally biased region" description="Pro residues" evidence="13">
    <location>
        <begin position="1450"/>
        <end position="1463"/>
    </location>
</feature>
<evidence type="ECO:0000259" key="14">
    <source>
        <dbReference type="PROSITE" id="PS51569"/>
    </source>
</evidence>
<dbReference type="GO" id="GO:0000077">
    <property type="term" value="P:DNA damage checkpoint signaling"/>
    <property type="evidence" value="ECO:0007669"/>
    <property type="project" value="TreeGrafter"/>
</dbReference>
<feature type="region of interest" description="Disordered" evidence="13">
    <location>
        <begin position="1398"/>
        <end position="1586"/>
    </location>
</feature>
<evidence type="ECO:0000256" key="4">
    <source>
        <dbReference type="ARBA" id="ARBA00022603"/>
    </source>
</evidence>
<feature type="region of interest" description="Disordered" evidence="13">
    <location>
        <begin position="859"/>
        <end position="955"/>
    </location>
</feature>
<feature type="compositionally biased region" description="Polar residues" evidence="13">
    <location>
        <begin position="792"/>
        <end position="806"/>
    </location>
</feature>
<evidence type="ECO:0000256" key="2">
    <source>
        <dbReference type="ARBA" id="ARBA00012190"/>
    </source>
</evidence>
<feature type="region of interest" description="Disordered" evidence="13">
    <location>
        <begin position="1064"/>
        <end position="1267"/>
    </location>
</feature>
<comment type="similarity">
    <text evidence="11">Belongs to the class I-like SAM-binding methyltransferase superfamily. DOT1 family.</text>
</comment>
<feature type="compositionally biased region" description="Polar residues" evidence="13">
    <location>
        <begin position="862"/>
        <end position="886"/>
    </location>
</feature>
<feature type="compositionally biased region" description="Polar residues" evidence="13">
    <location>
        <begin position="893"/>
        <end position="906"/>
    </location>
</feature>
<dbReference type="CDD" id="cd20902">
    <property type="entry name" value="CC_DOT1L"/>
    <property type="match status" value="1"/>
</dbReference>
<feature type="compositionally biased region" description="Low complexity" evidence="13">
    <location>
        <begin position="1016"/>
        <end position="1046"/>
    </location>
</feature>
<feature type="compositionally biased region" description="Basic and acidic residues" evidence="13">
    <location>
        <begin position="335"/>
        <end position="353"/>
    </location>
</feature>
<feature type="compositionally biased region" description="Polar residues" evidence="13">
    <location>
        <begin position="1222"/>
        <end position="1239"/>
    </location>
</feature>
<feature type="compositionally biased region" description="Polar residues" evidence="13">
    <location>
        <begin position="725"/>
        <end position="740"/>
    </location>
</feature>
<name>A0A6P7M9Y7_BETSP</name>
<keyword evidence="5 11" id="KW-0808">Transferase</keyword>
<dbReference type="GO" id="GO:0032259">
    <property type="term" value="P:methylation"/>
    <property type="evidence" value="ECO:0007669"/>
    <property type="project" value="UniProtKB-KW"/>
</dbReference>
<keyword evidence="8 11" id="KW-0539">Nucleus</keyword>
<feature type="compositionally biased region" description="Low complexity" evidence="13">
    <location>
        <begin position="1148"/>
        <end position="1177"/>
    </location>
</feature>
<feature type="region of interest" description="Disordered" evidence="13">
    <location>
        <begin position="721"/>
        <end position="747"/>
    </location>
</feature>
<feature type="compositionally biased region" description="Low complexity" evidence="13">
    <location>
        <begin position="1398"/>
        <end position="1420"/>
    </location>
</feature>
<feature type="coiled-coil region" evidence="12">
    <location>
        <begin position="556"/>
        <end position="628"/>
    </location>
</feature>
<feature type="compositionally biased region" description="Basic and acidic residues" evidence="13">
    <location>
        <begin position="807"/>
        <end position="816"/>
    </location>
</feature>
<keyword evidence="6 11" id="KW-0949">S-adenosyl-L-methionine</keyword>
<accession>A0A6P7M9Y7</accession>
<dbReference type="Pfam" id="PF08123">
    <property type="entry name" value="DOT1"/>
    <property type="match status" value="1"/>
</dbReference>
<feature type="compositionally biased region" description="Polar residues" evidence="13">
    <location>
        <begin position="1421"/>
        <end position="1444"/>
    </location>
</feature>
<feature type="region of interest" description="Disordered" evidence="13">
    <location>
        <begin position="790"/>
        <end position="825"/>
    </location>
</feature>